<evidence type="ECO:0000313" key="1">
    <source>
        <dbReference type="EMBL" id="MCY8509698.1"/>
    </source>
</evidence>
<evidence type="ECO:0000313" key="4">
    <source>
        <dbReference type="Proteomes" id="UP001075387"/>
    </source>
</evidence>
<dbReference type="GeneID" id="76982690"/>
<name>A0AAP3CTL3_BACMO</name>
<accession>A0AAP3CTL3</accession>
<sequence length="161" mass="18912">MWKALRQLLKKQKDHSQIDERYLQIPEKDLNLDLKQKVIELERLGEAVSEKLQNKYTDAFEIQGKSNLSIQICRDIDGDILSDLTAERCFEKEYRSQITFNYGATKAYNEDLDCYTIELWYFYGGYKGTGCGTLFDLNKNDLEIEIEETLLFLLNDKQSEK</sequence>
<protein>
    <submittedName>
        <fullName evidence="1">Uncharacterized protein</fullName>
    </submittedName>
</protein>
<gene>
    <name evidence="2" type="ORF">HC660_19670</name>
    <name evidence="1" type="ORF">MOD07_09085</name>
</gene>
<dbReference type="EMBL" id="JALAQA010000004">
    <property type="protein sequence ID" value="MCY8509698.1"/>
    <property type="molecule type" value="Genomic_DNA"/>
</dbReference>
<dbReference type="EMBL" id="CP051464">
    <property type="protein sequence ID" value="QJC96442.1"/>
    <property type="molecule type" value="Genomic_DNA"/>
</dbReference>
<organism evidence="1 4">
    <name type="scientific">Bacillus mojavensis</name>
    <dbReference type="NCBI Taxonomy" id="72360"/>
    <lineage>
        <taxon>Bacteria</taxon>
        <taxon>Bacillati</taxon>
        <taxon>Bacillota</taxon>
        <taxon>Bacilli</taxon>
        <taxon>Bacillales</taxon>
        <taxon>Bacillaceae</taxon>
        <taxon>Bacillus</taxon>
    </lineage>
</organism>
<dbReference type="Proteomes" id="UP000501048">
    <property type="component" value="Chromosome"/>
</dbReference>
<reference evidence="1" key="2">
    <citation type="submission" date="2022-02" db="EMBL/GenBank/DDBJ databases">
        <title>Crop Bioprotection Bacillus Genome Sequencing.</title>
        <authorList>
            <person name="Dunlap C."/>
        </authorList>
    </citation>
    <scope>NUCLEOTIDE SEQUENCE</scope>
    <source>
        <strain evidence="1">CK3O2B-54A</strain>
    </source>
</reference>
<evidence type="ECO:0000313" key="2">
    <source>
        <dbReference type="EMBL" id="QJC96442.1"/>
    </source>
</evidence>
<reference evidence="2 3" key="1">
    <citation type="submission" date="2020-04" db="EMBL/GenBank/DDBJ databases">
        <title>Plant growth promoting and environmental Bacillus: genomic and epigenetic comparison.</title>
        <authorList>
            <person name="Reva O.N."/>
            <person name="Lutz S."/>
            <person name="Ahrens C.H."/>
        </authorList>
    </citation>
    <scope>NUCLEOTIDE SEQUENCE [LARGE SCALE GENOMIC DNA]</scope>
    <source>
        <strain evidence="2 3">UCMB5075</strain>
    </source>
</reference>
<dbReference type="Proteomes" id="UP001075387">
    <property type="component" value="Unassembled WGS sequence"/>
</dbReference>
<dbReference type="AlphaFoldDB" id="A0AAP3CTL3"/>
<keyword evidence="3" id="KW-1185">Reference proteome</keyword>
<evidence type="ECO:0000313" key="3">
    <source>
        <dbReference type="Proteomes" id="UP000501048"/>
    </source>
</evidence>
<dbReference type="RefSeq" id="WP_168748033.1">
    <property type="nucleotide sequence ID" value="NZ_CP051464.1"/>
</dbReference>
<proteinExistence type="predicted"/>